<dbReference type="InterPro" id="IPR017451">
    <property type="entry name" value="F-box-assoc_interact_dom"/>
</dbReference>
<dbReference type="CDD" id="cd22157">
    <property type="entry name" value="F-box_AtFBW1-like"/>
    <property type="match status" value="1"/>
</dbReference>
<dbReference type="InterPro" id="IPR036047">
    <property type="entry name" value="F-box-like_dom_sf"/>
</dbReference>
<keyword evidence="1" id="KW-1133">Transmembrane helix</keyword>
<dbReference type="Proteomes" id="UP000237000">
    <property type="component" value="Unassembled WGS sequence"/>
</dbReference>
<accession>A0A2P5EE25</accession>
<evidence type="ECO:0000259" key="2">
    <source>
        <dbReference type="PROSITE" id="PS50181"/>
    </source>
</evidence>
<keyword evidence="1" id="KW-0472">Membrane</keyword>
<feature type="transmembrane region" description="Helical" evidence="1">
    <location>
        <begin position="67"/>
        <end position="87"/>
    </location>
</feature>
<evidence type="ECO:0000313" key="4">
    <source>
        <dbReference type="Proteomes" id="UP000237000"/>
    </source>
</evidence>
<dbReference type="PROSITE" id="PS50181">
    <property type="entry name" value="FBOX"/>
    <property type="match status" value="1"/>
</dbReference>
<name>A0A2P5EE25_TREOI</name>
<dbReference type="InterPro" id="IPR050796">
    <property type="entry name" value="SCF_F-box_component"/>
</dbReference>
<protein>
    <submittedName>
        <fullName evidence="3">F-box domain containing protein</fullName>
    </submittedName>
</protein>
<dbReference type="Gene3D" id="1.20.1280.50">
    <property type="match status" value="1"/>
</dbReference>
<feature type="domain" description="F-box" evidence="2">
    <location>
        <begin position="11"/>
        <end position="61"/>
    </location>
</feature>
<organism evidence="3 4">
    <name type="scientific">Trema orientale</name>
    <name type="common">Charcoal tree</name>
    <name type="synonym">Celtis orientalis</name>
    <dbReference type="NCBI Taxonomy" id="63057"/>
    <lineage>
        <taxon>Eukaryota</taxon>
        <taxon>Viridiplantae</taxon>
        <taxon>Streptophyta</taxon>
        <taxon>Embryophyta</taxon>
        <taxon>Tracheophyta</taxon>
        <taxon>Spermatophyta</taxon>
        <taxon>Magnoliopsida</taxon>
        <taxon>eudicotyledons</taxon>
        <taxon>Gunneridae</taxon>
        <taxon>Pentapetalae</taxon>
        <taxon>rosids</taxon>
        <taxon>fabids</taxon>
        <taxon>Rosales</taxon>
        <taxon>Cannabaceae</taxon>
        <taxon>Trema</taxon>
    </lineage>
</organism>
<gene>
    <name evidence="3" type="ORF">TorRG33x02_203410</name>
</gene>
<proteinExistence type="predicted"/>
<dbReference type="STRING" id="63057.A0A2P5EE25"/>
<dbReference type="PANTHER" id="PTHR31672">
    <property type="entry name" value="BNACNNG10540D PROTEIN"/>
    <property type="match status" value="1"/>
</dbReference>
<reference evidence="4" key="1">
    <citation type="submission" date="2016-06" db="EMBL/GenBank/DDBJ databases">
        <title>Parallel loss of symbiosis genes in relatives of nitrogen-fixing non-legume Parasponia.</title>
        <authorList>
            <person name="Van Velzen R."/>
            <person name="Holmer R."/>
            <person name="Bu F."/>
            <person name="Rutten L."/>
            <person name="Van Zeijl A."/>
            <person name="Liu W."/>
            <person name="Santuari L."/>
            <person name="Cao Q."/>
            <person name="Sharma T."/>
            <person name="Shen D."/>
            <person name="Roswanjaya Y."/>
            <person name="Wardhani T."/>
            <person name="Kalhor M.S."/>
            <person name="Jansen J."/>
            <person name="Van den Hoogen J."/>
            <person name="Gungor B."/>
            <person name="Hartog M."/>
            <person name="Hontelez J."/>
            <person name="Verver J."/>
            <person name="Yang W.-C."/>
            <person name="Schijlen E."/>
            <person name="Repin R."/>
            <person name="Schilthuizen M."/>
            <person name="Schranz E."/>
            <person name="Heidstra R."/>
            <person name="Miyata K."/>
            <person name="Fedorova E."/>
            <person name="Kohlen W."/>
            <person name="Bisseling T."/>
            <person name="Smit S."/>
            <person name="Geurts R."/>
        </authorList>
    </citation>
    <scope>NUCLEOTIDE SEQUENCE [LARGE SCALE GENOMIC DNA]</scope>
    <source>
        <strain evidence="4">cv. RG33-2</strain>
    </source>
</reference>
<keyword evidence="4" id="KW-1185">Reference proteome</keyword>
<dbReference type="OrthoDB" id="591557at2759"/>
<dbReference type="Pfam" id="PF00646">
    <property type="entry name" value="F-box"/>
    <property type="match status" value="1"/>
</dbReference>
<evidence type="ECO:0000256" key="1">
    <source>
        <dbReference type="SAM" id="Phobius"/>
    </source>
</evidence>
<comment type="caution">
    <text evidence="3">The sequence shown here is derived from an EMBL/GenBank/DDBJ whole genome shotgun (WGS) entry which is preliminary data.</text>
</comment>
<dbReference type="EMBL" id="JXTC01000172">
    <property type="protein sequence ID" value="PON83790.1"/>
    <property type="molecule type" value="Genomic_DNA"/>
</dbReference>
<dbReference type="InterPro" id="IPR001810">
    <property type="entry name" value="F-box_dom"/>
</dbReference>
<dbReference type="SUPFAM" id="SSF81383">
    <property type="entry name" value="F-box domain"/>
    <property type="match status" value="1"/>
</dbReference>
<evidence type="ECO:0000313" key="3">
    <source>
        <dbReference type="EMBL" id="PON83790.1"/>
    </source>
</evidence>
<dbReference type="InParanoid" id="A0A2P5EE25"/>
<dbReference type="SMART" id="SM00256">
    <property type="entry name" value="FBOX"/>
    <property type="match status" value="1"/>
</dbReference>
<sequence length="378" mass="43360">MATGSSSLDKRVTVPNLNEDVLTVILSKLPVKSLMRFKCVCKSWYSLITSPTFVAMHFNNKDRHKDFLAFVVGGRVVISLSISFLSYHTVQYSSNLSQNFHNTHFIGFCNGLLCVVANELTFHIINPATKESKVLKEPNKPLDSPSYGFAFDSKVNDYKVVRVTLERTEILTLKSNSWRSIFMTDRSTSVMKGVSTLVDLWSSAVMNNALHWIGLRLDLNKKVIVAFDLVNEEFRDIKVPDHPNSSDLFCPSRHQCYVFQDCLSMTISYGFSSNRKIEVWLMKEYGVEGSWTKRYCFSTSVHDLYVKTIFEFIRGPRINDDWPLRSSNDQLALSSAFSTKESFFDNIKLHPDLGGHIFNYTETLVPIEREEDQFHFGW</sequence>
<dbReference type="InterPro" id="IPR013187">
    <property type="entry name" value="F-box-assoc_dom_typ3"/>
</dbReference>
<dbReference type="PANTHER" id="PTHR31672:SF13">
    <property type="entry name" value="F-BOX PROTEIN CPR30-LIKE"/>
    <property type="match status" value="1"/>
</dbReference>
<dbReference type="Pfam" id="PF08268">
    <property type="entry name" value="FBA_3"/>
    <property type="match status" value="1"/>
</dbReference>
<dbReference type="NCBIfam" id="TIGR01640">
    <property type="entry name" value="F_box_assoc_1"/>
    <property type="match status" value="1"/>
</dbReference>
<keyword evidence="1" id="KW-0812">Transmembrane</keyword>
<dbReference type="AlphaFoldDB" id="A0A2P5EE25"/>